<dbReference type="GO" id="GO:0004252">
    <property type="term" value="F:serine-type endopeptidase activity"/>
    <property type="evidence" value="ECO:0007669"/>
    <property type="project" value="UniProtKB-EC"/>
</dbReference>
<evidence type="ECO:0000313" key="9">
    <source>
        <dbReference type="Proteomes" id="UP001185659"/>
    </source>
</evidence>
<dbReference type="CDD" id="cd07016">
    <property type="entry name" value="S14_ClpP_1"/>
    <property type="match status" value="1"/>
</dbReference>
<dbReference type="PANTHER" id="PTHR10381">
    <property type="entry name" value="ATP-DEPENDENT CLP PROTEASE PROTEOLYTIC SUBUNIT"/>
    <property type="match status" value="1"/>
</dbReference>
<comment type="similarity">
    <text evidence="1 6">Belongs to the peptidase S14 family.</text>
</comment>
<comment type="caution">
    <text evidence="8">The sequence shown here is derived from an EMBL/GenBank/DDBJ whole genome shotgun (WGS) entry which is preliminary data.</text>
</comment>
<feature type="region of interest" description="Disordered" evidence="7">
    <location>
        <begin position="296"/>
        <end position="355"/>
    </location>
</feature>
<dbReference type="EMBL" id="JAWLIP010000003">
    <property type="protein sequence ID" value="MDV6226353.1"/>
    <property type="molecule type" value="Genomic_DNA"/>
</dbReference>
<evidence type="ECO:0000256" key="1">
    <source>
        <dbReference type="ARBA" id="ARBA00007039"/>
    </source>
</evidence>
<evidence type="ECO:0000256" key="3">
    <source>
        <dbReference type="ARBA" id="ARBA00022670"/>
    </source>
</evidence>
<dbReference type="GO" id="GO:0006508">
    <property type="term" value="P:proteolysis"/>
    <property type="evidence" value="ECO:0007669"/>
    <property type="project" value="UniProtKB-KW"/>
</dbReference>
<evidence type="ECO:0000256" key="4">
    <source>
        <dbReference type="ARBA" id="ARBA00022801"/>
    </source>
</evidence>
<reference evidence="8 9" key="1">
    <citation type="submission" date="2023-10" db="EMBL/GenBank/DDBJ databases">
        <authorList>
            <person name="Venkata Ramana C."/>
            <person name="Sasikala C."/>
            <person name="Dhurka M."/>
        </authorList>
    </citation>
    <scope>NUCLEOTIDE SEQUENCE [LARGE SCALE GENOMIC DNA]</scope>
    <source>
        <strain evidence="8 9">KCTC 32151</strain>
    </source>
</reference>
<keyword evidence="9" id="KW-1185">Reference proteome</keyword>
<keyword evidence="3 8" id="KW-0645">Protease</keyword>
<dbReference type="InterPro" id="IPR029045">
    <property type="entry name" value="ClpP/crotonase-like_dom_sf"/>
</dbReference>
<proteinExistence type="inferred from homology"/>
<organism evidence="8 9">
    <name type="scientific">Nitratireductor aquimarinus</name>
    <dbReference type="NCBI Taxonomy" id="889300"/>
    <lineage>
        <taxon>Bacteria</taxon>
        <taxon>Pseudomonadati</taxon>
        <taxon>Pseudomonadota</taxon>
        <taxon>Alphaproteobacteria</taxon>
        <taxon>Hyphomicrobiales</taxon>
        <taxon>Phyllobacteriaceae</taxon>
        <taxon>Nitratireductor</taxon>
    </lineage>
</organism>
<dbReference type="NCBIfam" id="NF045542">
    <property type="entry name" value="Clp_rel_HeadMat"/>
    <property type="match status" value="1"/>
</dbReference>
<dbReference type="Gene3D" id="3.90.226.10">
    <property type="entry name" value="2-enoyl-CoA Hydratase, Chain A, domain 1"/>
    <property type="match status" value="1"/>
</dbReference>
<dbReference type="SUPFAM" id="SSF52096">
    <property type="entry name" value="ClpP/crotonase"/>
    <property type="match status" value="1"/>
</dbReference>
<keyword evidence="4 8" id="KW-0378">Hydrolase</keyword>
<gene>
    <name evidence="8" type="ORF">R2G56_08655</name>
</gene>
<protein>
    <recommendedName>
        <fullName evidence="6">ATP-dependent Clp protease proteolytic subunit</fullName>
    </recommendedName>
</protein>
<accession>A0ABU4AJC0</accession>
<keyword evidence="5" id="KW-0720">Serine protease</keyword>
<keyword evidence="2" id="KW-0963">Cytoplasm</keyword>
<dbReference type="PANTHER" id="PTHR10381:SF70">
    <property type="entry name" value="ATP-DEPENDENT CLP PROTEASE PROTEOLYTIC SUBUNIT"/>
    <property type="match status" value="1"/>
</dbReference>
<evidence type="ECO:0000256" key="7">
    <source>
        <dbReference type="SAM" id="MobiDB-lite"/>
    </source>
</evidence>
<feature type="region of interest" description="Disordered" evidence="7">
    <location>
        <begin position="209"/>
        <end position="244"/>
    </location>
</feature>
<evidence type="ECO:0000256" key="5">
    <source>
        <dbReference type="ARBA" id="ARBA00022825"/>
    </source>
</evidence>
<feature type="compositionally biased region" description="Basic and acidic residues" evidence="7">
    <location>
        <begin position="221"/>
        <end position="233"/>
    </location>
</feature>
<name>A0ABU4AJC0_9HYPH</name>
<evidence type="ECO:0000256" key="2">
    <source>
        <dbReference type="ARBA" id="ARBA00022490"/>
    </source>
</evidence>
<dbReference type="InterPro" id="IPR001907">
    <property type="entry name" value="ClpP"/>
</dbReference>
<dbReference type="Pfam" id="PF00574">
    <property type="entry name" value="CLP_protease"/>
    <property type="match status" value="1"/>
</dbReference>
<dbReference type="InterPro" id="IPR023562">
    <property type="entry name" value="ClpP/TepA"/>
</dbReference>
<evidence type="ECO:0000313" key="8">
    <source>
        <dbReference type="EMBL" id="MDV6226353.1"/>
    </source>
</evidence>
<dbReference type="PRINTS" id="PR00127">
    <property type="entry name" value="CLPPROTEASEP"/>
</dbReference>
<dbReference type="Proteomes" id="UP001185659">
    <property type="component" value="Unassembled WGS sequence"/>
</dbReference>
<sequence>MSGSILKDGEIVLYGFVGDDYFDEGFTSTDVINALMELGRETDVVVRINSAGGYVHEGLAIYNALTAHKGEVTVHVDAIAASSASIIAMAGDRRIMRTGSLMMIHDPATVTFGTADDHDKQRSVLDKWADEMAGIYADRTGLAASDIREDMKKELWMNGEEAVDLGFATSAESDEAEAFAAFDYRVFAHAPKELRTLAAKNAWTLRGKGKKAGSSAAATGHKKENSMSKEKTADTTAAGNSEAVATAQAEGAKAAKARIKAIMTSDEAKDREGLAEHFAYETEMSVDEAVAALAAAPKSAPQAADDADKPNPAGYEQSRVAASGQAQPEGQKQRVRASINRGEIYAMRRKQSREG</sequence>
<dbReference type="RefSeq" id="WP_206995265.1">
    <property type="nucleotide sequence ID" value="NZ_JAEKJX010000008.1"/>
</dbReference>
<evidence type="ECO:0000256" key="6">
    <source>
        <dbReference type="RuleBase" id="RU003567"/>
    </source>
</evidence>